<feature type="region of interest" description="Disordered" evidence="1">
    <location>
        <begin position="1"/>
        <end position="43"/>
    </location>
</feature>
<dbReference type="AlphaFoldDB" id="A0A2W7R4U4"/>
<gene>
    <name evidence="2" type="ORF">LX76_01859</name>
</gene>
<sequence length="76" mass="7948">MKGDLAARERSRRSGGDAGQAGEEGMRGDDVKDGRESRRGQGVLRAAFLQPLADEHGRSGAVRSAEAEAAAAKLLI</sequence>
<protein>
    <submittedName>
        <fullName evidence="2">Uncharacterized protein</fullName>
    </submittedName>
</protein>
<evidence type="ECO:0000313" key="2">
    <source>
        <dbReference type="EMBL" id="PZX54216.1"/>
    </source>
</evidence>
<comment type="caution">
    <text evidence="2">The sequence shown here is derived from an EMBL/GenBank/DDBJ whole genome shotgun (WGS) entry which is preliminary data.</text>
</comment>
<dbReference type="Proteomes" id="UP000249538">
    <property type="component" value="Unassembled WGS sequence"/>
</dbReference>
<accession>A0A2W7R4U4</accession>
<proteinExistence type="predicted"/>
<evidence type="ECO:0000313" key="3">
    <source>
        <dbReference type="Proteomes" id="UP000249538"/>
    </source>
</evidence>
<dbReference type="EMBL" id="QKZS01000005">
    <property type="protein sequence ID" value="PZX54216.1"/>
    <property type="molecule type" value="Genomic_DNA"/>
</dbReference>
<feature type="compositionally biased region" description="Basic and acidic residues" evidence="1">
    <location>
        <begin position="24"/>
        <end position="39"/>
    </location>
</feature>
<name>A0A2W7R4U4_9RHOB</name>
<evidence type="ECO:0000256" key="1">
    <source>
        <dbReference type="SAM" id="MobiDB-lite"/>
    </source>
</evidence>
<feature type="compositionally biased region" description="Basic and acidic residues" evidence="1">
    <location>
        <begin position="1"/>
        <end position="15"/>
    </location>
</feature>
<reference evidence="2 3" key="1">
    <citation type="submission" date="2018-06" db="EMBL/GenBank/DDBJ databases">
        <title>Genomic Encyclopedia of Archaeal and Bacterial Type Strains, Phase II (KMG-II): from individual species to whole genera.</title>
        <authorList>
            <person name="Goeker M."/>
        </authorList>
    </citation>
    <scope>NUCLEOTIDE SEQUENCE [LARGE SCALE GENOMIC DNA]</scope>
    <source>
        <strain evidence="2 3">DSM 18774</strain>
    </source>
</reference>
<organism evidence="2 3">
    <name type="scientific">Cereibacter changlensis</name>
    <dbReference type="NCBI Taxonomy" id="402884"/>
    <lineage>
        <taxon>Bacteria</taxon>
        <taxon>Pseudomonadati</taxon>
        <taxon>Pseudomonadota</taxon>
        <taxon>Alphaproteobacteria</taxon>
        <taxon>Rhodobacterales</taxon>
        <taxon>Paracoccaceae</taxon>
        <taxon>Cereibacter</taxon>
    </lineage>
</organism>